<evidence type="ECO:0000256" key="8">
    <source>
        <dbReference type="ARBA" id="ARBA00022960"/>
    </source>
</evidence>
<evidence type="ECO:0000256" key="7">
    <source>
        <dbReference type="ARBA" id="ARBA00022692"/>
    </source>
</evidence>
<keyword evidence="13" id="KW-0961">Cell wall biogenesis/degradation</keyword>
<organism evidence="22 23">
    <name type="scientific">Candidatus Woesebacteria bacterium RIFCSPLOWO2_01_FULL_39_10b</name>
    <dbReference type="NCBI Taxonomy" id="1802517"/>
    <lineage>
        <taxon>Bacteria</taxon>
        <taxon>Candidatus Woeseibacteriota</taxon>
    </lineage>
</organism>
<evidence type="ECO:0000256" key="2">
    <source>
        <dbReference type="ARBA" id="ARBA00004752"/>
    </source>
</evidence>
<keyword evidence="5" id="KW-0328">Glycosyltransferase</keyword>
<dbReference type="GO" id="GO:0051301">
    <property type="term" value="P:cell division"/>
    <property type="evidence" value="ECO:0007669"/>
    <property type="project" value="UniProtKB-KW"/>
</dbReference>
<dbReference type="PANTHER" id="PTHR30474:SF2">
    <property type="entry name" value="PEPTIDOGLYCAN GLYCOSYLTRANSFERASE FTSW-RELATED"/>
    <property type="match status" value="1"/>
</dbReference>
<protein>
    <recommendedName>
        <fullName evidence="17">Probable peptidoglycan glycosyltransferase FtsW</fullName>
        <ecNumber evidence="19">2.4.99.28</ecNumber>
    </recommendedName>
    <alternativeName>
        <fullName evidence="18">Cell division protein FtsW</fullName>
    </alternativeName>
    <alternativeName>
        <fullName evidence="15">Cell wall polymerase</fullName>
    </alternativeName>
    <alternativeName>
        <fullName evidence="14">Peptidoglycan polymerase</fullName>
    </alternativeName>
</protein>
<feature type="transmembrane region" description="Helical" evidence="21">
    <location>
        <begin position="225"/>
        <end position="245"/>
    </location>
</feature>
<evidence type="ECO:0000313" key="23">
    <source>
        <dbReference type="Proteomes" id="UP000176404"/>
    </source>
</evidence>
<dbReference type="GO" id="GO:0005886">
    <property type="term" value="C:plasma membrane"/>
    <property type="evidence" value="ECO:0007669"/>
    <property type="project" value="UniProtKB-SubCell"/>
</dbReference>
<dbReference type="GO" id="GO:0008955">
    <property type="term" value="F:peptidoglycan glycosyltransferase activity"/>
    <property type="evidence" value="ECO:0007669"/>
    <property type="project" value="UniProtKB-EC"/>
</dbReference>
<name>A0A1F8B6J1_9BACT</name>
<dbReference type="GO" id="GO:0009252">
    <property type="term" value="P:peptidoglycan biosynthetic process"/>
    <property type="evidence" value="ECO:0007669"/>
    <property type="project" value="UniProtKB-KW"/>
</dbReference>
<keyword evidence="3" id="KW-1003">Cell membrane</keyword>
<comment type="similarity">
    <text evidence="16">Belongs to the SEDS family. FtsW subfamily.</text>
</comment>
<dbReference type="Pfam" id="PF01098">
    <property type="entry name" value="FTSW_RODA_SPOVE"/>
    <property type="match status" value="1"/>
</dbReference>
<feature type="transmembrane region" description="Helical" evidence="21">
    <location>
        <begin position="83"/>
        <end position="103"/>
    </location>
</feature>
<sequence length="363" mass="40409">MRRLHLKRQTKTFDKRLFLLSLLLTAIGLVAIADASAPLAVKEFSDRYYFFKQQLVWALLGFFLMILFANIKYTFWRKLSTPFFIFSVLSLIIVLIPGIGESYLGARRWIVFGDITVQPSEMVKFSLCLYFAALSCTNAKVNSFLIPIFLIGFLIMLEPDLGTTLVILAIGLSQVFISGIGLVPFFILIITMSFLSLILTLTSDYRRERLMTFIKQTQDPLGKEYHIRQILLALGSGGAFGVGLGKSRQKYLFLPETATDSIFPIIAEEVGFIGASLIIFLFFLYFFRIIKIASHAPDTFSKIFTIGFAAWLGGQTFLNIGSMLAVVPLTGIPLPFISYGGSSLISILAASGIVLNISRHVKA</sequence>
<evidence type="ECO:0000256" key="16">
    <source>
        <dbReference type="ARBA" id="ARBA00038053"/>
    </source>
</evidence>
<keyword evidence="4 22" id="KW-0132">Cell division</keyword>
<evidence type="ECO:0000256" key="15">
    <source>
        <dbReference type="ARBA" id="ARBA00033270"/>
    </source>
</evidence>
<evidence type="ECO:0000256" key="6">
    <source>
        <dbReference type="ARBA" id="ARBA00022679"/>
    </source>
</evidence>
<proteinExistence type="inferred from homology"/>
<dbReference type="STRING" id="1802517.A2892_05665"/>
<evidence type="ECO:0000256" key="10">
    <source>
        <dbReference type="ARBA" id="ARBA00022989"/>
    </source>
</evidence>
<dbReference type="EC" id="2.4.99.28" evidence="19"/>
<accession>A0A1F8B6J1</accession>
<reference evidence="22 23" key="1">
    <citation type="journal article" date="2016" name="Nat. Commun.">
        <title>Thousands of microbial genomes shed light on interconnected biogeochemical processes in an aquifer system.</title>
        <authorList>
            <person name="Anantharaman K."/>
            <person name="Brown C.T."/>
            <person name="Hug L.A."/>
            <person name="Sharon I."/>
            <person name="Castelle C.J."/>
            <person name="Probst A.J."/>
            <person name="Thomas B.C."/>
            <person name="Singh A."/>
            <person name="Wilkins M.J."/>
            <person name="Karaoz U."/>
            <person name="Brodie E.L."/>
            <person name="Williams K.H."/>
            <person name="Hubbard S.S."/>
            <person name="Banfield J.F."/>
        </authorList>
    </citation>
    <scope>NUCLEOTIDE SEQUENCE [LARGE SCALE GENOMIC DNA]</scope>
</reference>
<keyword evidence="6" id="KW-0808">Transferase</keyword>
<dbReference type="NCBIfam" id="TIGR02614">
    <property type="entry name" value="ftsW"/>
    <property type="match status" value="1"/>
</dbReference>
<evidence type="ECO:0000256" key="9">
    <source>
        <dbReference type="ARBA" id="ARBA00022984"/>
    </source>
</evidence>
<dbReference type="InterPro" id="IPR001182">
    <property type="entry name" value="FtsW/RodA"/>
</dbReference>
<dbReference type="AlphaFoldDB" id="A0A1F8B6J1"/>
<keyword evidence="11 21" id="KW-0472">Membrane</keyword>
<dbReference type="GO" id="GO:0032153">
    <property type="term" value="C:cell division site"/>
    <property type="evidence" value="ECO:0007669"/>
    <property type="project" value="TreeGrafter"/>
</dbReference>
<dbReference type="Proteomes" id="UP000176404">
    <property type="component" value="Unassembled WGS sequence"/>
</dbReference>
<keyword evidence="12" id="KW-0131">Cell cycle</keyword>
<evidence type="ECO:0000256" key="4">
    <source>
        <dbReference type="ARBA" id="ARBA00022618"/>
    </source>
</evidence>
<dbReference type="PANTHER" id="PTHR30474">
    <property type="entry name" value="CELL CYCLE PROTEIN"/>
    <property type="match status" value="1"/>
</dbReference>
<evidence type="ECO:0000256" key="13">
    <source>
        <dbReference type="ARBA" id="ARBA00023316"/>
    </source>
</evidence>
<evidence type="ECO:0000256" key="3">
    <source>
        <dbReference type="ARBA" id="ARBA00022475"/>
    </source>
</evidence>
<dbReference type="GO" id="GO:0071555">
    <property type="term" value="P:cell wall organization"/>
    <property type="evidence" value="ECO:0007669"/>
    <property type="project" value="UniProtKB-KW"/>
</dbReference>
<keyword evidence="7 21" id="KW-0812">Transmembrane</keyword>
<evidence type="ECO:0000256" key="21">
    <source>
        <dbReference type="SAM" id="Phobius"/>
    </source>
</evidence>
<evidence type="ECO:0000256" key="14">
    <source>
        <dbReference type="ARBA" id="ARBA00032370"/>
    </source>
</evidence>
<feature type="transmembrane region" description="Helical" evidence="21">
    <location>
        <begin position="123"/>
        <end position="141"/>
    </location>
</feature>
<comment type="subcellular location">
    <subcellularLocation>
        <location evidence="1">Cell membrane</location>
        <topology evidence="1">Multi-pass membrane protein</topology>
    </subcellularLocation>
</comment>
<comment type="caution">
    <text evidence="22">The sequence shown here is derived from an EMBL/GenBank/DDBJ whole genome shotgun (WGS) entry which is preliminary data.</text>
</comment>
<evidence type="ECO:0000256" key="12">
    <source>
        <dbReference type="ARBA" id="ARBA00023306"/>
    </source>
</evidence>
<feature type="transmembrane region" description="Helical" evidence="21">
    <location>
        <begin position="265"/>
        <end position="287"/>
    </location>
</feature>
<evidence type="ECO:0000256" key="11">
    <source>
        <dbReference type="ARBA" id="ARBA00023136"/>
    </source>
</evidence>
<comment type="pathway">
    <text evidence="2">Cell wall biogenesis; peptidoglycan biosynthesis.</text>
</comment>
<feature type="transmembrane region" description="Helical" evidence="21">
    <location>
        <begin position="336"/>
        <end position="357"/>
    </location>
</feature>
<dbReference type="GO" id="GO:0015648">
    <property type="term" value="F:lipid-linked peptidoglycan transporter activity"/>
    <property type="evidence" value="ECO:0007669"/>
    <property type="project" value="TreeGrafter"/>
</dbReference>
<evidence type="ECO:0000256" key="20">
    <source>
        <dbReference type="ARBA" id="ARBA00049902"/>
    </source>
</evidence>
<comment type="catalytic activity">
    <reaction evidence="20">
        <text>[GlcNAc-(1-&gt;4)-Mur2Ac(oyl-L-Ala-gamma-D-Glu-L-Lys-D-Ala-D-Ala)](n)-di-trans,octa-cis-undecaprenyl diphosphate + beta-D-GlcNAc-(1-&gt;4)-Mur2Ac(oyl-L-Ala-gamma-D-Glu-L-Lys-D-Ala-D-Ala)-di-trans,octa-cis-undecaprenyl diphosphate = [GlcNAc-(1-&gt;4)-Mur2Ac(oyl-L-Ala-gamma-D-Glu-L-Lys-D-Ala-D-Ala)](n+1)-di-trans,octa-cis-undecaprenyl diphosphate + di-trans,octa-cis-undecaprenyl diphosphate + H(+)</text>
        <dbReference type="Rhea" id="RHEA:23708"/>
        <dbReference type="Rhea" id="RHEA-COMP:9602"/>
        <dbReference type="Rhea" id="RHEA-COMP:9603"/>
        <dbReference type="ChEBI" id="CHEBI:15378"/>
        <dbReference type="ChEBI" id="CHEBI:58405"/>
        <dbReference type="ChEBI" id="CHEBI:60033"/>
        <dbReference type="ChEBI" id="CHEBI:78435"/>
        <dbReference type="EC" id="2.4.99.28"/>
    </reaction>
</comment>
<feature type="transmembrane region" description="Helical" evidence="21">
    <location>
        <begin position="176"/>
        <end position="201"/>
    </location>
</feature>
<dbReference type="GO" id="GO:0008360">
    <property type="term" value="P:regulation of cell shape"/>
    <property type="evidence" value="ECO:0007669"/>
    <property type="project" value="UniProtKB-KW"/>
</dbReference>
<evidence type="ECO:0000256" key="17">
    <source>
        <dbReference type="ARBA" id="ARBA00041185"/>
    </source>
</evidence>
<evidence type="ECO:0000256" key="5">
    <source>
        <dbReference type="ARBA" id="ARBA00022676"/>
    </source>
</evidence>
<evidence type="ECO:0000256" key="1">
    <source>
        <dbReference type="ARBA" id="ARBA00004651"/>
    </source>
</evidence>
<dbReference type="EMBL" id="MGHD01000022">
    <property type="protein sequence ID" value="OGM59319.1"/>
    <property type="molecule type" value="Genomic_DNA"/>
</dbReference>
<dbReference type="InterPro" id="IPR013437">
    <property type="entry name" value="FtsW"/>
</dbReference>
<evidence type="ECO:0000313" key="22">
    <source>
        <dbReference type="EMBL" id="OGM59319.1"/>
    </source>
</evidence>
<feature type="transmembrane region" description="Helical" evidence="21">
    <location>
        <begin position="51"/>
        <end position="71"/>
    </location>
</feature>
<keyword evidence="10 21" id="KW-1133">Transmembrane helix</keyword>
<feature type="transmembrane region" description="Helical" evidence="21">
    <location>
        <begin position="308"/>
        <end position="330"/>
    </location>
</feature>
<evidence type="ECO:0000256" key="18">
    <source>
        <dbReference type="ARBA" id="ARBA00041418"/>
    </source>
</evidence>
<evidence type="ECO:0000256" key="19">
    <source>
        <dbReference type="ARBA" id="ARBA00044770"/>
    </source>
</evidence>
<gene>
    <name evidence="22" type="ORF">A2892_05665</name>
</gene>
<keyword evidence="8" id="KW-0133">Cell shape</keyword>
<keyword evidence="9" id="KW-0573">Peptidoglycan synthesis</keyword>